<feature type="transmembrane region" description="Helical" evidence="5">
    <location>
        <begin position="129"/>
        <end position="151"/>
    </location>
</feature>
<evidence type="ECO:0000256" key="4">
    <source>
        <dbReference type="ARBA" id="ARBA00023136"/>
    </source>
</evidence>
<comment type="subcellular location">
    <subcellularLocation>
        <location evidence="1">Membrane</location>
    </subcellularLocation>
</comment>
<comment type="caution">
    <text evidence="7">The sequence shown here is derived from an EMBL/GenBank/DDBJ whole genome shotgun (WGS) entry which is preliminary data.</text>
</comment>
<feature type="domain" description="Mechanosensitive ion channel MscS" evidence="6">
    <location>
        <begin position="180"/>
        <end position="245"/>
    </location>
</feature>
<dbReference type="Gene3D" id="2.30.30.60">
    <property type="match status" value="1"/>
</dbReference>
<evidence type="ECO:0000256" key="5">
    <source>
        <dbReference type="SAM" id="Phobius"/>
    </source>
</evidence>
<dbReference type="Proteomes" id="UP000487268">
    <property type="component" value="Unassembled WGS sequence"/>
</dbReference>
<gene>
    <name evidence="7" type="ORF">ACRB68_65990</name>
</gene>
<accession>A0A7K0C4X1</accession>
<dbReference type="AlphaFoldDB" id="A0A7K0C4X1"/>
<dbReference type="Pfam" id="PF00924">
    <property type="entry name" value="MS_channel_2nd"/>
    <property type="match status" value="1"/>
</dbReference>
<dbReference type="GO" id="GO:0016020">
    <property type="term" value="C:membrane"/>
    <property type="evidence" value="ECO:0007669"/>
    <property type="project" value="UniProtKB-SubCell"/>
</dbReference>
<proteinExistence type="predicted"/>
<dbReference type="PANTHER" id="PTHR30566">
    <property type="entry name" value="YNAI-RELATED MECHANOSENSITIVE ION CHANNEL"/>
    <property type="match status" value="1"/>
</dbReference>
<dbReference type="InterPro" id="IPR010920">
    <property type="entry name" value="LSM_dom_sf"/>
</dbReference>
<feature type="transmembrane region" description="Helical" evidence="5">
    <location>
        <begin position="157"/>
        <end position="176"/>
    </location>
</feature>
<reference evidence="7 8" key="1">
    <citation type="submission" date="2019-10" db="EMBL/GenBank/DDBJ databases">
        <title>Actinomadura rubteroloni sp. nov. and Actinomadura macrotermitis sp. nov., isolated from the gut of fungus growing-termite Macrotermes natalensis.</title>
        <authorList>
            <person name="Benndorf R."/>
            <person name="Martin K."/>
            <person name="Kuefner M."/>
            <person name="De Beer W."/>
            <person name="Kaster A.-K."/>
            <person name="Vollmers J."/>
            <person name="Poulsen M."/>
            <person name="Beemelmanns C."/>
        </authorList>
    </citation>
    <scope>NUCLEOTIDE SEQUENCE [LARGE SCALE GENOMIC DNA]</scope>
    <source>
        <strain evidence="7 8">RB68</strain>
    </source>
</reference>
<evidence type="ECO:0000256" key="3">
    <source>
        <dbReference type="ARBA" id="ARBA00022989"/>
    </source>
</evidence>
<sequence length="354" mass="38738">MPEVSALGAWITLAVTIAVAVVVLEGVRRLLAGRLSAKWPPVGAAARRCAAPAFTFAVVVATTAALPYQFLPDGAVAPVRQALRIATIGAATWLVLRISYALTDPALDRLTRIEGERNRRARRARTQMLLLRRISAAVITVLAVGTALFTFPAVRALGAGVLASAGVAGLVVGIAARPALGNLFAGLQLAFSDALRLDDVVVVEGEWGRVEELTLSYVVVHLWDERRLILPVSYFTEKPFENWTRRTSRVLGTVILHVDWSVPVEELRAELYRALRDNPLWDQRDWVLQVTDVLENGMVQLRALMSAPDSASAWDLRCDIREHLVGYIRDHYPQALPRLRAELPGPELAGAGTR</sequence>
<dbReference type="PANTHER" id="PTHR30566:SF25">
    <property type="entry name" value="INNER MEMBRANE PROTEIN"/>
    <property type="match status" value="1"/>
</dbReference>
<organism evidence="7 8">
    <name type="scientific">Actinomadura macrotermitis</name>
    <dbReference type="NCBI Taxonomy" id="2585200"/>
    <lineage>
        <taxon>Bacteria</taxon>
        <taxon>Bacillati</taxon>
        <taxon>Actinomycetota</taxon>
        <taxon>Actinomycetes</taxon>
        <taxon>Streptosporangiales</taxon>
        <taxon>Thermomonosporaceae</taxon>
        <taxon>Actinomadura</taxon>
    </lineage>
</organism>
<feature type="transmembrane region" description="Helical" evidence="5">
    <location>
        <begin position="49"/>
        <end position="70"/>
    </location>
</feature>
<evidence type="ECO:0000256" key="1">
    <source>
        <dbReference type="ARBA" id="ARBA00004370"/>
    </source>
</evidence>
<keyword evidence="3 5" id="KW-1133">Transmembrane helix</keyword>
<feature type="transmembrane region" description="Helical" evidence="5">
    <location>
        <begin position="82"/>
        <end position="102"/>
    </location>
</feature>
<evidence type="ECO:0000313" key="8">
    <source>
        <dbReference type="Proteomes" id="UP000487268"/>
    </source>
</evidence>
<evidence type="ECO:0000256" key="2">
    <source>
        <dbReference type="ARBA" id="ARBA00022692"/>
    </source>
</evidence>
<dbReference type="InterPro" id="IPR006685">
    <property type="entry name" value="MscS_channel_2nd"/>
</dbReference>
<dbReference type="Gene3D" id="1.10.287.1260">
    <property type="match status" value="1"/>
</dbReference>
<keyword evidence="8" id="KW-1185">Reference proteome</keyword>
<keyword evidence="4 5" id="KW-0472">Membrane</keyword>
<keyword evidence="2 5" id="KW-0812">Transmembrane</keyword>
<dbReference type="EMBL" id="WEGH01000005">
    <property type="protein sequence ID" value="MQY08490.1"/>
    <property type="molecule type" value="Genomic_DNA"/>
</dbReference>
<protein>
    <recommendedName>
        <fullName evidence="6">Mechanosensitive ion channel MscS domain-containing protein</fullName>
    </recommendedName>
</protein>
<evidence type="ECO:0000313" key="7">
    <source>
        <dbReference type="EMBL" id="MQY08490.1"/>
    </source>
</evidence>
<feature type="transmembrane region" description="Helical" evidence="5">
    <location>
        <begin position="6"/>
        <end position="28"/>
    </location>
</feature>
<dbReference type="InterPro" id="IPR023408">
    <property type="entry name" value="MscS_beta-dom_sf"/>
</dbReference>
<name>A0A7K0C4X1_9ACTN</name>
<dbReference type="RefSeq" id="WP_328595079.1">
    <property type="nucleotide sequence ID" value="NZ_WEGH01000005.1"/>
</dbReference>
<dbReference type="GO" id="GO:0055085">
    <property type="term" value="P:transmembrane transport"/>
    <property type="evidence" value="ECO:0007669"/>
    <property type="project" value="InterPro"/>
</dbReference>
<dbReference type="SUPFAM" id="SSF50182">
    <property type="entry name" value="Sm-like ribonucleoproteins"/>
    <property type="match status" value="1"/>
</dbReference>
<evidence type="ECO:0000259" key="6">
    <source>
        <dbReference type="Pfam" id="PF00924"/>
    </source>
</evidence>